<keyword evidence="11" id="KW-0793">Thylakoid</keyword>
<feature type="coiled-coil region" evidence="13">
    <location>
        <begin position="53"/>
        <end position="87"/>
    </location>
</feature>
<comment type="miscellaneous">
    <text evidence="11">In plastids the F-type ATPase is also known as CF(1)CF(0).</text>
</comment>
<dbReference type="InterPro" id="IPR002146">
    <property type="entry name" value="ATP_synth_b/b'su_bac/chlpt"/>
</dbReference>
<gene>
    <name evidence="11 14" type="primary">atpF</name>
</gene>
<comment type="function">
    <text evidence="11">Component of the F(0) channel, it forms part of the peripheral stalk, linking F(1) to F(0).</text>
</comment>
<evidence type="ECO:0000256" key="1">
    <source>
        <dbReference type="ARBA" id="ARBA00004167"/>
    </source>
</evidence>
<keyword evidence="5 11" id="KW-0375">Hydrogen ion transport</keyword>
<evidence type="ECO:0000256" key="7">
    <source>
        <dbReference type="ARBA" id="ARBA00023065"/>
    </source>
</evidence>
<evidence type="ECO:0000313" key="14">
    <source>
        <dbReference type="EMBL" id="BCG67719.1"/>
    </source>
</evidence>
<keyword evidence="7 11" id="KW-0406">Ion transport</keyword>
<dbReference type="PANTHER" id="PTHR34264">
    <property type="entry name" value="ATP SYNTHASE SUBUNIT B, CHLOROPLASTIC"/>
    <property type="match status" value="1"/>
</dbReference>
<dbReference type="GO" id="GO:0046933">
    <property type="term" value="F:proton-transporting ATP synthase activity, rotational mechanism"/>
    <property type="evidence" value="ECO:0007669"/>
    <property type="project" value="UniProtKB-UniRule"/>
</dbReference>
<evidence type="ECO:0000256" key="8">
    <source>
        <dbReference type="ARBA" id="ARBA00023136"/>
    </source>
</evidence>
<keyword evidence="3 11" id="KW-0138">CF(0)</keyword>
<accession>A0A7R6WEL2</accession>
<dbReference type="AlphaFoldDB" id="A0A7R6WEL2"/>
<dbReference type="Pfam" id="PF00430">
    <property type="entry name" value="ATP-synt_B"/>
    <property type="match status" value="1"/>
</dbReference>
<dbReference type="HAMAP" id="MF_01398">
    <property type="entry name" value="ATP_synth_b_bprime"/>
    <property type="match status" value="1"/>
</dbReference>
<comment type="subcellular location">
    <subcellularLocation>
        <location evidence="1">Membrane</location>
        <topology evidence="1">Single-pass membrane protein</topology>
    </subcellularLocation>
    <subcellularLocation>
        <location evidence="11">Plastid</location>
        <location evidence="11">Chloroplast thylakoid membrane</location>
        <topology evidence="11">Single-pass membrane protein</topology>
    </subcellularLocation>
</comment>
<evidence type="ECO:0000256" key="12">
    <source>
        <dbReference type="RuleBase" id="RU003848"/>
    </source>
</evidence>
<dbReference type="GO" id="GO:0045259">
    <property type="term" value="C:proton-transporting ATP synthase complex"/>
    <property type="evidence" value="ECO:0007669"/>
    <property type="project" value="UniProtKB-KW"/>
</dbReference>
<evidence type="ECO:0000256" key="13">
    <source>
        <dbReference type="SAM" id="Coils"/>
    </source>
</evidence>
<keyword evidence="14" id="KW-0934">Plastid</keyword>
<evidence type="ECO:0000256" key="5">
    <source>
        <dbReference type="ARBA" id="ARBA00022781"/>
    </source>
</evidence>
<evidence type="ECO:0000256" key="2">
    <source>
        <dbReference type="ARBA" id="ARBA00022448"/>
    </source>
</evidence>
<evidence type="ECO:0000256" key="9">
    <source>
        <dbReference type="ARBA" id="ARBA00023310"/>
    </source>
</evidence>
<protein>
    <recommendedName>
        <fullName evidence="11">ATP synthase subunit b, chloroplastic</fullName>
    </recommendedName>
    <alternativeName>
        <fullName evidence="11">ATP synthase F(0) sector subunit b</fullName>
    </alternativeName>
    <alternativeName>
        <fullName evidence="11">ATPase subunit I</fullName>
    </alternativeName>
</protein>
<geneLocation type="chloroplast" evidence="14"/>
<keyword evidence="8 11" id="KW-0472">Membrane</keyword>
<evidence type="ECO:0000256" key="11">
    <source>
        <dbReference type="HAMAP-Rule" id="MF_01398"/>
    </source>
</evidence>
<keyword evidence="14" id="KW-0150">Chloroplast</keyword>
<reference evidence="14" key="1">
    <citation type="submission" date="2020-06" db="EMBL/GenBank/DDBJ databases">
        <title>Organellar genomes of a novel haptophyte.</title>
        <authorList>
            <person name="Kamikawa R."/>
            <person name="Miyashita H."/>
        </authorList>
    </citation>
    <scope>NUCLEOTIDE SEQUENCE</scope>
    <source>
        <strain evidence="14">NIES-3900</strain>
    </source>
</reference>
<comment type="similarity">
    <text evidence="11 12">Belongs to the ATPase B chain family.</text>
</comment>
<comment type="function">
    <text evidence="10 11">F(1)F(0) ATP synthase produces ATP from ADP in the presence of a proton or sodium gradient. F-type ATPases consist of two structural domains, F(1) containing the extramembraneous catalytic core and F(0) containing the membrane proton channel, linked together by a central stalk and a peripheral stalk. During catalysis, ATP synthesis in the catalytic domain of F(1) is coupled via a rotary mechanism of the central stalk subunits to proton translocation.</text>
</comment>
<evidence type="ECO:0000256" key="10">
    <source>
        <dbReference type="ARBA" id="ARBA00025198"/>
    </source>
</evidence>
<dbReference type="GO" id="GO:0009535">
    <property type="term" value="C:chloroplast thylakoid membrane"/>
    <property type="evidence" value="ECO:0007669"/>
    <property type="project" value="UniProtKB-SubCell"/>
</dbReference>
<keyword evidence="9 11" id="KW-0066">ATP synthesis</keyword>
<sequence length="183" mass="20482">MNILNEVFIEISEGSFGINTDIFETNIINLVIFVGAIFVFGSKSLSETLSARQQKVISSIQEAEDRLRQAEVRLVEAQKQLDQISMVEDSIKTEAQTAGTTLQTSILTQGKEEIERLTANAKVTISNTEVQVKRQILQQITALTIQRVTTQFNDLLKGNFEMQTRIIDRGINFVEMQVSSKGV</sequence>
<keyword evidence="4 11" id="KW-0812">Transmembrane</keyword>
<comment type="subunit">
    <text evidence="11">F-type ATPases have 2 components, F(1) - the catalytic core - and F(0) - the membrane proton channel. F(1) has five subunits: alpha(3), beta(3), gamma(1), delta(1), epsilon(1). F(0) has four main subunits: a(1), b(1), b'(1) and c(10-14). The alpha and beta chains form an alternating ring which encloses part of the gamma chain. F(1) is attached to F(0) by a central stalk formed by the gamma and epsilon chains, while a peripheral stalk is formed by the delta, b and b' chains.</text>
</comment>
<evidence type="ECO:0000256" key="6">
    <source>
        <dbReference type="ARBA" id="ARBA00022989"/>
    </source>
</evidence>
<dbReference type="PANTHER" id="PTHR34264:SF3">
    <property type="entry name" value="ATP SYNTHASE SUBUNIT B, CHLOROPLASTIC"/>
    <property type="match status" value="1"/>
</dbReference>
<organism evidence="14">
    <name type="scientific">Haptophyceae sp. NIES-3900</name>
    <dbReference type="NCBI Taxonomy" id="2748608"/>
    <lineage>
        <taxon>Eukaryota</taxon>
        <taxon>Haptista</taxon>
        <taxon>Haptophyta</taxon>
    </lineage>
</organism>
<dbReference type="EMBL" id="LC564893">
    <property type="protein sequence ID" value="BCG67719.1"/>
    <property type="molecule type" value="Genomic_DNA"/>
</dbReference>
<proteinExistence type="inferred from homology"/>
<dbReference type="CDD" id="cd06503">
    <property type="entry name" value="ATP-synt_Fo_b"/>
    <property type="match status" value="1"/>
</dbReference>
<evidence type="ECO:0000256" key="3">
    <source>
        <dbReference type="ARBA" id="ARBA00022547"/>
    </source>
</evidence>
<keyword evidence="2 11" id="KW-0813">Transport</keyword>
<evidence type="ECO:0000256" key="4">
    <source>
        <dbReference type="ARBA" id="ARBA00022692"/>
    </source>
</evidence>
<keyword evidence="13" id="KW-0175">Coiled coil</keyword>
<keyword evidence="6 11" id="KW-1133">Transmembrane helix</keyword>
<name>A0A7R6WEL2_9EUKA</name>